<dbReference type="Pfam" id="PF10326">
    <property type="entry name" value="7TM_GPCR_Str"/>
    <property type="match status" value="1"/>
</dbReference>
<organism evidence="1 2">
    <name type="scientific">Pristionchus pacificus</name>
    <name type="common">Parasitic nematode worm</name>
    <dbReference type="NCBI Taxonomy" id="54126"/>
    <lineage>
        <taxon>Eukaryota</taxon>
        <taxon>Metazoa</taxon>
        <taxon>Ecdysozoa</taxon>
        <taxon>Nematoda</taxon>
        <taxon>Chromadorea</taxon>
        <taxon>Rhabditida</taxon>
        <taxon>Rhabditina</taxon>
        <taxon>Diplogasteromorpha</taxon>
        <taxon>Diplogasteroidea</taxon>
        <taxon>Neodiplogasteridae</taxon>
        <taxon>Pristionchus</taxon>
    </lineage>
</organism>
<dbReference type="InterPro" id="IPR019428">
    <property type="entry name" value="7TM_GPCR_serpentine_rcpt_Str"/>
</dbReference>
<sequence>MTAVPLWIHQVFVQAEFGFVIFAFNTLYLQEGLGYAANEFYCILFYEPFILLMFHFFYRMMSVVSANTVRENFNKGLVMAIVINAAIALMITADVRLIYPEIEENFFAEVLMVEYRINLSRIPKPNTIPVHYVHAPGFGSGPNWDSILSMLNCGALGFATIVFNFVCGAIIMKAVRNRCKFRKNCSVSMGSKEIPSYAHRPVNPAKEEVPLGEGQFLIKWKGVRKADWIGGDNVIRHGPEAVRRYFTLVRRRRALAVKYLNRLTHISSLNDIICGGITDESETHYKMVIAGPSPAFARELIHPEWGKHITRTFQIVRENGVAYVWVNRIQAQYIFRRTVHNFERRKRVMPSPEEINTMNQTDREVHEKRKAEGYYIDEDDECSDAEDRAQPMYK</sequence>
<dbReference type="InterPro" id="IPR019423">
    <property type="entry name" value="7TM_GPCR_serpentine_rcpt_Srj"/>
</dbReference>
<dbReference type="OrthoDB" id="5782260at2759"/>
<dbReference type="PANTHER" id="PTHR45907">
    <property type="entry name" value="SERPENTINE RECEPTOR, CLASS J"/>
    <property type="match status" value="1"/>
</dbReference>
<dbReference type="Proteomes" id="UP000005239">
    <property type="component" value="Unassembled WGS sequence"/>
</dbReference>
<evidence type="ECO:0000313" key="1">
    <source>
        <dbReference type="EnsemblMetazoa" id="PPA23258.1"/>
    </source>
</evidence>
<dbReference type="AlphaFoldDB" id="A0A2A6CK63"/>
<proteinExistence type="predicted"/>
<name>A0A2A6CK63_PRIPA</name>
<accession>A0A8R1YHN6</accession>
<dbReference type="EnsemblMetazoa" id="PPA23258.1">
    <property type="protein sequence ID" value="PPA23258.1"/>
    <property type="gene ID" value="WBGene00112812"/>
</dbReference>
<reference evidence="1" key="2">
    <citation type="submission" date="2022-06" db="UniProtKB">
        <authorList>
            <consortium name="EnsemblMetazoa"/>
        </authorList>
    </citation>
    <scope>IDENTIFICATION</scope>
    <source>
        <strain evidence="1">PS312</strain>
    </source>
</reference>
<keyword evidence="2" id="KW-1185">Reference proteome</keyword>
<dbReference type="PANTHER" id="PTHR45907:SF16">
    <property type="entry name" value="SERPENTINE RECEPTOR, CLASS J"/>
    <property type="match status" value="1"/>
</dbReference>
<protein>
    <submittedName>
        <fullName evidence="1">G protein-coupled receptor</fullName>
    </submittedName>
</protein>
<accession>A0A2A6CK63</accession>
<evidence type="ECO:0000313" key="2">
    <source>
        <dbReference type="Proteomes" id="UP000005239"/>
    </source>
</evidence>
<reference evidence="2" key="1">
    <citation type="journal article" date="2008" name="Nat. Genet.">
        <title>The Pristionchus pacificus genome provides a unique perspective on nematode lifestyle and parasitism.</title>
        <authorList>
            <person name="Dieterich C."/>
            <person name="Clifton S.W."/>
            <person name="Schuster L.N."/>
            <person name="Chinwalla A."/>
            <person name="Delehaunty K."/>
            <person name="Dinkelacker I."/>
            <person name="Fulton L."/>
            <person name="Fulton R."/>
            <person name="Godfrey J."/>
            <person name="Minx P."/>
            <person name="Mitreva M."/>
            <person name="Roeseler W."/>
            <person name="Tian H."/>
            <person name="Witte H."/>
            <person name="Yang S.P."/>
            <person name="Wilson R.K."/>
            <person name="Sommer R.J."/>
        </authorList>
    </citation>
    <scope>NUCLEOTIDE SEQUENCE [LARGE SCALE GENOMIC DNA]</scope>
    <source>
        <strain evidence="2">PS312</strain>
    </source>
</reference>
<gene>
    <name evidence="1" type="primary">WBGene00112812</name>
</gene>